<dbReference type="OrthoDB" id="9774737at2"/>
<comment type="catalytic activity">
    <reaction evidence="5 6">
        <text>NAD(+) + ATP = ADP + NADP(+) + H(+)</text>
        <dbReference type="Rhea" id="RHEA:18629"/>
        <dbReference type="ChEBI" id="CHEBI:15378"/>
        <dbReference type="ChEBI" id="CHEBI:30616"/>
        <dbReference type="ChEBI" id="CHEBI:57540"/>
        <dbReference type="ChEBI" id="CHEBI:58349"/>
        <dbReference type="ChEBI" id="CHEBI:456216"/>
        <dbReference type="EC" id="2.7.1.23"/>
    </reaction>
</comment>
<keyword evidence="1 6" id="KW-0808">Transferase</keyword>
<dbReference type="PANTHER" id="PTHR20275:SF0">
    <property type="entry name" value="NAD KINASE"/>
    <property type="match status" value="1"/>
</dbReference>
<dbReference type="GO" id="GO:0005524">
    <property type="term" value="F:ATP binding"/>
    <property type="evidence" value="ECO:0007669"/>
    <property type="project" value="UniProtKB-KW"/>
</dbReference>
<organism evidence="7 8">
    <name type="scientific">Thermocrinis minervae</name>
    <dbReference type="NCBI Taxonomy" id="381751"/>
    <lineage>
        <taxon>Bacteria</taxon>
        <taxon>Pseudomonadati</taxon>
        <taxon>Aquificota</taxon>
        <taxon>Aquificia</taxon>
        <taxon>Aquificales</taxon>
        <taxon>Aquificaceae</taxon>
        <taxon>Thermocrinis</taxon>
    </lineage>
</organism>
<dbReference type="InterPro" id="IPR017437">
    <property type="entry name" value="ATP-NAD_kinase_PpnK-typ_C"/>
</dbReference>
<feature type="active site" description="Proton acceptor" evidence="6">
    <location>
        <position position="57"/>
    </location>
</feature>
<comment type="caution">
    <text evidence="6">Lacks conserved residue(s) required for the propagation of feature annotation.</text>
</comment>
<dbReference type="PANTHER" id="PTHR20275">
    <property type="entry name" value="NAD KINASE"/>
    <property type="match status" value="1"/>
</dbReference>
<dbReference type="GO" id="GO:0005737">
    <property type="term" value="C:cytoplasm"/>
    <property type="evidence" value="ECO:0007669"/>
    <property type="project" value="UniProtKB-SubCell"/>
</dbReference>
<proteinExistence type="inferred from homology"/>
<evidence type="ECO:0000256" key="2">
    <source>
        <dbReference type="ARBA" id="ARBA00022777"/>
    </source>
</evidence>
<gene>
    <name evidence="6" type="primary">nadK</name>
    <name evidence="7" type="ORF">SAMN05444391_1034</name>
</gene>
<feature type="binding site" evidence="6">
    <location>
        <position position="142"/>
    </location>
    <ligand>
        <name>NAD(+)</name>
        <dbReference type="ChEBI" id="CHEBI:57540"/>
    </ligand>
</feature>
<dbReference type="GO" id="GO:0046872">
    <property type="term" value="F:metal ion binding"/>
    <property type="evidence" value="ECO:0007669"/>
    <property type="project" value="UniProtKB-UniRule"/>
</dbReference>
<evidence type="ECO:0000256" key="6">
    <source>
        <dbReference type="HAMAP-Rule" id="MF_00361"/>
    </source>
</evidence>
<dbReference type="GO" id="GO:0006741">
    <property type="term" value="P:NADP+ biosynthetic process"/>
    <property type="evidence" value="ECO:0007669"/>
    <property type="project" value="UniProtKB-UniRule"/>
</dbReference>
<keyword evidence="6" id="KW-0963">Cytoplasm</keyword>
<dbReference type="Pfam" id="PF01513">
    <property type="entry name" value="NAD_kinase"/>
    <property type="match status" value="1"/>
</dbReference>
<sequence>MNRVLLYVKDSPSARETAQELASFLKSLGKQVEIYINRRDSKEKPKKADLVVVVGGDGTFLSAARSMARYSIPIVGINEGRFGFLTEVGKQEYKEVLIGIFEGRLVPQRRKMLAAYMIRRDKRKLIGYCLNDAVVSKGTIARMVELDVYAEDDYMLRLYGDGLIVSTPTGSTAYALSAGGPIVYPLSEVILLVPICPHTLSNRPLVIPSHFSVRVVCLSPKRMAYLTLDGQRVLALQKYDVVEIKNAPYECLMYTSPHRGYFEILKEKLRWG</sequence>
<dbReference type="SUPFAM" id="SSF111331">
    <property type="entry name" value="NAD kinase/diacylglycerol kinase-like"/>
    <property type="match status" value="1"/>
</dbReference>
<comment type="function">
    <text evidence="6">Involved in the regulation of the intracellular balance of NAD and NADP, and is a key enzyme in the biosynthesis of NADP. Catalyzes specifically the phosphorylation on 2'-hydroxyl of the adenosine moiety of NAD to yield NADP.</text>
</comment>
<dbReference type="EC" id="2.7.1.23" evidence="6"/>
<dbReference type="InterPro" id="IPR017438">
    <property type="entry name" value="ATP-NAD_kinase_N"/>
</dbReference>
<keyword evidence="4 6" id="KW-0520">NAD</keyword>
<feature type="binding site" evidence="6">
    <location>
        <position position="231"/>
    </location>
    <ligand>
        <name>NAD(+)</name>
        <dbReference type="ChEBI" id="CHEBI:57540"/>
    </ligand>
</feature>
<name>A0A1M6SI38_9AQUI</name>
<comment type="cofactor">
    <cofactor evidence="6">
        <name>a divalent metal cation</name>
        <dbReference type="ChEBI" id="CHEBI:60240"/>
    </cofactor>
</comment>
<dbReference type="InterPro" id="IPR002504">
    <property type="entry name" value="NADK"/>
</dbReference>
<reference evidence="7 8" key="1">
    <citation type="submission" date="2016-11" db="EMBL/GenBank/DDBJ databases">
        <authorList>
            <person name="Jaros S."/>
            <person name="Januszkiewicz K."/>
            <person name="Wedrychowicz H."/>
        </authorList>
    </citation>
    <scope>NUCLEOTIDE SEQUENCE [LARGE SCALE GENOMIC DNA]</scope>
    <source>
        <strain evidence="7 8">DSM 19557</strain>
    </source>
</reference>
<keyword evidence="8" id="KW-1185">Reference proteome</keyword>
<dbReference type="Proteomes" id="UP000189810">
    <property type="component" value="Chromosome I"/>
</dbReference>
<dbReference type="GO" id="GO:0051287">
    <property type="term" value="F:NAD binding"/>
    <property type="evidence" value="ECO:0007669"/>
    <property type="project" value="UniProtKB-ARBA"/>
</dbReference>
<dbReference type="Gene3D" id="3.40.50.10330">
    <property type="entry name" value="Probable inorganic polyphosphate/atp-NAD kinase, domain 1"/>
    <property type="match status" value="1"/>
</dbReference>
<evidence type="ECO:0000256" key="4">
    <source>
        <dbReference type="ARBA" id="ARBA00023027"/>
    </source>
</evidence>
<evidence type="ECO:0000313" key="7">
    <source>
        <dbReference type="EMBL" id="SHK44287.1"/>
    </source>
</evidence>
<dbReference type="EMBL" id="LT670846">
    <property type="protein sequence ID" value="SHK44287.1"/>
    <property type="molecule type" value="Genomic_DNA"/>
</dbReference>
<dbReference type="GO" id="GO:0019674">
    <property type="term" value="P:NAD+ metabolic process"/>
    <property type="evidence" value="ECO:0007669"/>
    <property type="project" value="InterPro"/>
</dbReference>
<keyword evidence="6" id="KW-0547">Nucleotide-binding</keyword>
<dbReference type="InterPro" id="IPR016064">
    <property type="entry name" value="NAD/diacylglycerol_kinase_sf"/>
</dbReference>
<dbReference type="GO" id="GO:0003951">
    <property type="term" value="F:NAD+ kinase activity"/>
    <property type="evidence" value="ECO:0007669"/>
    <property type="project" value="UniProtKB-UniRule"/>
</dbReference>
<keyword evidence="2 6" id="KW-0418">Kinase</keyword>
<evidence type="ECO:0000313" key="8">
    <source>
        <dbReference type="Proteomes" id="UP000189810"/>
    </source>
</evidence>
<dbReference type="AlphaFoldDB" id="A0A1M6SI38"/>
<evidence type="ECO:0000256" key="5">
    <source>
        <dbReference type="ARBA" id="ARBA00047925"/>
    </source>
</evidence>
<evidence type="ECO:0000256" key="3">
    <source>
        <dbReference type="ARBA" id="ARBA00022857"/>
    </source>
</evidence>
<dbReference type="RefSeq" id="WP_079654148.1">
    <property type="nucleotide sequence ID" value="NZ_LT670846.1"/>
</dbReference>
<feature type="binding site" evidence="6">
    <location>
        <begin position="172"/>
        <end position="177"/>
    </location>
    <ligand>
        <name>NAD(+)</name>
        <dbReference type="ChEBI" id="CHEBI:57540"/>
    </ligand>
</feature>
<dbReference type="STRING" id="381751.SAMN05444391_1034"/>
<feature type="binding site" evidence="6">
    <location>
        <position position="161"/>
    </location>
    <ligand>
        <name>NAD(+)</name>
        <dbReference type="ChEBI" id="CHEBI:57540"/>
    </ligand>
</feature>
<comment type="similarity">
    <text evidence="6">Belongs to the NAD kinase family.</text>
</comment>
<comment type="subcellular location">
    <subcellularLocation>
        <location evidence="6">Cytoplasm</location>
    </subcellularLocation>
</comment>
<keyword evidence="6" id="KW-0067">ATP-binding</keyword>
<keyword evidence="3 6" id="KW-0521">NADP</keyword>
<evidence type="ECO:0000256" key="1">
    <source>
        <dbReference type="ARBA" id="ARBA00022679"/>
    </source>
</evidence>
<dbReference type="Gene3D" id="2.60.200.30">
    <property type="entry name" value="Probable inorganic polyphosphate/atp-NAD kinase, domain 2"/>
    <property type="match status" value="1"/>
</dbReference>
<protein>
    <recommendedName>
        <fullName evidence="6">NAD kinase</fullName>
        <ecNumber evidence="6">2.7.1.23</ecNumber>
    </recommendedName>
    <alternativeName>
        <fullName evidence="6">ATP-dependent NAD kinase</fullName>
    </alternativeName>
</protein>
<accession>A0A1M6SI38</accession>
<feature type="binding site" evidence="6">
    <location>
        <begin position="57"/>
        <end position="58"/>
    </location>
    <ligand>
        <name>NAD(+)</name>
        <dbReference type="ChEBI" id="CHEBI:57540"/>
    </ligand>
</feature>
<dbReference type="Pfam" id="PF20143">
    <property type="entry name" value="NAD_kinase_C"/>
    <property type="match status" value="1"/>
</dbReference>
<feature type="binding site" evidence="6">
    <location>
        <begin position="131"/>
        <end position="132"/>
    </location>
    <ligand>
        <name>NAD(+)</name>
        <dbReference type="ChEBI" id="CHEBI:57540"/>
    </ligand>
</feature>
<dbReference type="HAMAP" id="MF_00361">
    <property type="entry name" value="NAD_kinase"/>
    <property type="match status" value="1"/>
</dbReference>